<dbReference type="EMBL" id="JASWHZ010000002">
    <property type="protein sequence ID" value="MDL2419407.1"/>
    <property type="molecule type" value="Genomic_DNA"/>
</dbReference>
<evidence type="ECO:0000256" key="1">
    <source>
        <dbReference type="SAM" id="Phobius"/>
    </source>
</evidence>
<reference evidence="2 3" key="1">
    <citation type="journal article" date="2023" name="Int. J. Mol. Sci.">
        <title>Pathogenicity and Genomic Characterization of a Novel Genospecies, Bacillus shihchuchen, of the Bacillus cereus Group Isolated from Chinese Softshell Turtle (Pelodiscus sinensis).</title>
        <authorList>
            <person name="Cheng L.W."/>
            <person name="Byadgi O.V."/>
            <person name="Tsai C.E."/>
            <person name="Wang P.C."/>
            <person name="Chen S.C."/>
        </authorList>
    </citation>
    <scope>NUCLEOTIDE SEQUENCE [LARGE SCALE GENOMIC DNA]</scope>
    <source>
        <strain evidence="2 3">QF108-045</strain>
    </source>
</reference>
<keyword evidence="3" id="KW-1185">Reference proteome</keyword>
<evidence type="ECO:0000313" key="2">
    <source>
        <dbReference type="EMBL" id="MDL2419407.1"/>
    </source>
</evidence>
<keyword evidence="1" id="KW-0472">Membrane</keyword>
<keyword evidence="2" id="KW-0614">Plasmid</keyword>
<comment type="caution">
    <text evidence="2">The sequence shown here is derived from an EMBL/GenBank/DDBJ whole genome shotgun (WGS) entry which is preliminary data.</text>
</comment>
<evidence type="ECO:0000313" key="3">
    <source>
        <dbReference type="Proteomes" id="UP001229716"/>
    </source>
</evidence>
<name>A0ABT7KZ30_9BACI</name>
<proteinExistence type="predicted"/>
<accession>A0ABT7KZ30</accession>
<keyword evidence="1" id="KW-1133">Transmembrane helix</keyword>
<sequence length="86" mass="9945">MNVKYGLIMFIALLLGLVLFGYFNMKYIDDCNQEWTTFNGKIYRIPKNECGLDGGGINQRLKLDCLIGYAHDSIKRIDMLDGERYI</sequence>
<feature type="transmembrane region" description="Helical" evidence="1">
    <location>
        <begin position="6"/>
        <end position="23"/>
    </location>
</feature>
<organism evidence="2 3">
    <name type="scientific">Bacillus shihchuchen</name>
    <dbReference type="NCBI Taxonomy" id="3036942"/>
    <lineage>
        <taxon>Bacteria</taxon>
        <taxon>Bacillati</taxon>
        <taxon>Bacillota</taxon>
        <taxon>Bacilli</taxon>
        <taxon>Bacillales</taxon>
        <taxon>Bacillaceae</taxon>
        <taxon>Bacillus</taxon>
        <taxon>Bacillus cereus group</taxon>
    </lineage>
</organism>
<dbReference type="Proteomes" id="UP001229716">
    <property type="component" value="Unassembled WGS sequence"/>
</dbReference>
<protein>
    <submittedName>
        <fullName evidence="2">Uncharacterized protein</fullName>
    </submittedName>
</protein>
<keyword evidence="1" id="KW-0812">Transmembrane</keyword>
<gene>
    <name evidence="2" type="ORF">P6F46_28070</name>
</gene>
<geneLocation type="plasmid" evidence="2">
    <name>pBS01</name>
</geneLocation>